<gene>
    <name evidence="7" type="ORF">HNR30_006410</name>
</gene>
<proteinExistence type="predicted"/>
<dbReference type="EMBL" id="JACDUR010000006">
    <property type="protein sequence ID" value="MBA2895038.1"/>
    <property type="molecule type" value="Genomic_DNA"/>
</dbReference>
<evidence type="ECO:0000256" key="4">
    <source>
        <dbReference type="ARBA" id="ARBA00023136"/>
    </source>
</evidence>
<feature type="transmembrane region" description="Helical" evidence="5">
    <location>
        <begin position="141"/>
        <end position="166"/>
    </location>
</feature>
<feature type="transmembrane region" description="Helical" evidence="5">
    <location>
        <begin position="264"/>
        <end position="287"/>
    </location>
</feature>
<reference evidence="7 8" key="1">
    <citation type="submission" date="2020-07" db="EMBL/GenBank/DDBJ databases">
        <title>Genomic Encyclopedia of Type Strains, Phase IV (KMG-IV): sequencing the most valuable type-strain genomes for metagenomic binning, comparative biology and taxonomic classification.</title>
        <authorList>
            <person name="Goeker M."/>
        </authorList>
    </citation>
    <scope>NUCLEOTIDE SEQUENCE [LARGE SCALE GENOMIC DNA]</scope>
    <source>
        <strain evidence="7 8">DSM 45533</strain>
    </source>
</reference>
<dbReference type="AlphaFoldDB" id="A0A7W0CPW2"/>
<dbReference type="PANTHER" id="PTHR23542">
    <property type="match status" value="1"/>
</dbReference>
<evidence type="ECO:0000259" key="6">
    <source>
        <dbReference type="PROSITE" id="PS50850"/>
    </source>
</evidence>
<feature type="transmembrane region" description="Helical" evidence="5">
    <location>
        <begin position="12"/>
        <end position="37"/>
    </location>
</feature>
<feature type="domain" description="Major facilitator superfamily (MFS) profile" evidence="6">
    <location>
        <begin position="1"/>
        <end position="123"/>
    </location>
</feature>
<evidence type="ECO:0000256" key="1">
    <source>
        <dbReference type="ARBA" id="ARBA00004651"/>
    </source>
</evidence>
<evidence type="ECO:0000313" key="8">
    <source>
        <dbReference type="Proteomes" id="UP000530928"/>
    </source>
</evidence>
<keyword evidence="8" id="KW-1185">Reference proteome</keyword>
<dbReference type="Gene3D" id="1.20.1250.20">
    <property type="entry name" value="MFS general substrate transporter like domains"/>
    <property type="match status" value="1"/>
</dbReference>
<dbReference type="GO" id="GO:0005886">
    <property type="term" value="C:plasma membrane"/>
    <property type="evidence" value="ECO:0007669"/>
    <property type="project" value="UniProtKB-SubCell"/>
</dbReference>
<dbReference type="Proteomes" id="UP000530928">
    <property type="component" value="Unassembled WGS sequence"/>
</dbReference>
<feature type="transmembrane region" description="Helical" evidence="5">
    <location>
        <begin position="100"/>
        <end position="120"/>
    </location>
</feature>
<dbReference type="InterPro" id="IPR020846">
    <property type="entry name" value="MFS_dom"/>
</dbReference>
<feature type="transmembrane region" description="Helical" evidence="5">
    <location>
        <begin position="307"/>
        <end position="325"/>
    </location>
</feature>
<keyword evidence="2 5" id="KW-0812">Transmembrane</keyword>
<evidence type="ECO:0000256" key="3">
    <source>
        <dbReference type="ARBA" id="ARBA00022989"/>
    </source>
</evidence>
<feature type="transmembrane region" description="Helical" evidence="5">
    <location>
        <begin position="204"/>
        <end position="221"/>
    </location>
</feature>
<dbReference type="InterPro" id="IPR036259">
    <property type="entry name" value="MFS_trans_sf"/>
</dbReference>
<dbReference type="InterPro" id="IPR011701">
    <property type="entry name" value="MFS"/>
</dbReference>
<organism evidence="7 8">
    <name type="scientific">Nonomuraea soli</name>
    <dbReference type="NCBI Taxonomy" id="1032476"/>
    <lineage>
        <taxon>Bacteria</taxon>
        <taxon>Bacillati</taxon>
        <taxon>Actinomycetota</taxon>
        <taxon>Actinomycetes</taxon>
        <taxon>Streptosporangiales</taxon>
        <taxon>Streptosporangiaceae</taxon>
        <taxon>Nonomuraea</taxon>
    </lineage>
</organism>
<protein>
    <recommendedName>
        <fullName evidence="6">Major facilitator superfamily (MFS) profile domain-containing protein</fullName>
    </recommendedName>
</protein>
<feature type="transmembrane region" description="Helical" evidence="5">
    <location>
        <begin position="178"/>
        <end position="197"/>
    </location>
</feature>
<evidence type="ECO:0000256" key="5">
    <source>
        <dbReference type="SAM" id="Phobius"/>
    </source>
</evidence>
<dbReference type="PANTHER" id="PTHR23542:SF1">
    <property type="entry name" value="MAJOR FACILITATOR SUPERFAMILY (MFS) PROFILE DOMAIN-CONTAINING PROTEIN"/>
    <property type="match status" value="1"/>
</dbReference>
<keyword evidence="4 5" id="KW-0472">Membrane</keyword>
<dbReference type="PROSITE" id="PS50850">
    <property type="entry name" value="MFS"/>
    <property type="match status" value="1"/>
</dbReference>
<sequence length="338" mass="33328">MVDRVGQSGVLVVAAVVSAVGFALVALAPGVAFWAVAGAVLAGAATPPLEPCLRALWPELVDEGELDAAYAMDAGAQEIVFVAGPLLVGGMAAFGAGRPALWVAAVLGLVGSLAMASASPSRRWRAGARSADWLGPLRSRALVVLLVALAGSGWALGSFNVFAVAYAEARPLPGGAGLLLALSALGALIGAVSFGVIRWKASAAMKAWVLAAGMAATYWLVVLVPGAVGMCLIALATGVFFAPLLSVSFGLVGQLAPAGTTTEAFAWLVTLIGTGIAGGSAVGGALLDGGASGPGGALLESGALAREAAVGAVGVTVCAILLLAARRVITKEARVTVR</sequence>
<keyword evidence="3 5" id="KW-1133">Transmembrane helix</keyword>
<comment type="caution">
    <text evidence="7">The sequence shown here is derived from an EMBL/GenBank/DDBJ whole genome shotgun (WGS) entry which is preliminary data.</text>
</comment>
<dbReference type="Pfam" id="PF07690">
    <property type="entry name" value="MFS_1"/>
    <property type="match status" value="1"/>
</dbReference>
<name>A0A7W0CPW2_9ACTN</name>
<feature type="transmembrane region" description="Helical" evidence="5">
    <location>
        <begin position="227"/>
        <end position="252"/>
    </location>
</feature>
<dbReference type="SUPFAM" id="SSF103473">
    <property type="entry name" value="MFS general substrate transporter"/>
    <property type="match status" value="1"/>
</dbReference>
<dbReference type="GO" id="GO:0022857">
    <property type="term" value="F:transmembrane transporter activity"/>
    <property type="evidence" value="ECO:0007669"/>
    <property type="project" value="InterPro"/>
</dbReference>
<accession>A0A7W0CPW2</accession>
<evidence type="ECO:0000313" key="7">
    <source>
        <dbReference type="EMBL" id="MBA2895038.1"/>
    </source>
</evidence>
<evidence type="ECO:0000256" key="2">
    <source>
        <dbReference type="ARBA" id="ARBA00022692"/>
    </source>
</evidence>
<comment type="subcellular location">
    <subcellularLocation>
        <location evidence="1">Cell membrane</location>
        <topology evidence="1">Multi-pass membrane protein</topology>
    </subcellularLocation>
</comment>